<evidence type="ECO:0000259" key="24">
    <source>
        <dbReference type="Pfam" id="PF03061"/>
    </source>
</evidence>
<dbReference type="SUPFAM" id="SSF54637">
    <property type="entry name" value="Thioesterase/thiol ester dehydrase-isomerase"/>
    <property type="match status" value="1"/>
</dbReference>
<evidence type="ECO:0000256" key="10">
    <source>
        <dbReference type="ARBA" id="ARBA00023128"/>
    </source>
</evidence>
<dbReference type="GO" id="GO:0005634">
    <property type="term" value="C:nucleus"/>
    <property type="evidence" value="ECO:0007669"/>
    <property type="project" value="UniProtKB-SubCell"/>
</dbReference>
<evidence type="ECO:0000256" key="1">
    <source>
        <dbReference type="ARBA" id="ARBA00004123"/>
    </source>
</evidence>
<evidence type="ECO:0000256" key="3">
    <source>
        <dbReference type="ARBA" id="ARBA00004186"/>
    </source>
</evidence>
<dbReference type="WBParaSite" id="nRc.2.0.1.t10127-RA">
    <property type="protein sequence ID" value="nRc.2.0.1.t10127-RA"/>
    <property type="gene ID" value="nRc.2.0.1.g10127"/>
</dbReference>
<dbReference type="CDD" id="cd03443">
    <property type="entry name" value="PaaI_thioesterase"/>
    <property type="match status" value="1"/>
</dbReference>
<proteinExistence type="inferred from homology"/>
<evidence type="ECO:0000256" key="15">
    <source>
        <dbReference type="ARBA" id="ARBA00048074"/>
    </source>
</evidence>
<dbReference type="GO" id="GO:0047617">
    <property type="term" value="F:fatty acyl-CoA hydrolase activity"/>
    <property type="evidence" value="ECO:0007669"/>
    <property type="project" value="InterPro"/>
</dbReference>
<evidence type="ECO:0000256" key="2">
    <source>
        <dbReference type="ARBA" id="ARBA00004173"/>
    </source>
</evidence>
<evidence type="ECO:0000256" key="4">
    <source>
        <dbReference type="ARBA" id="ARBA00004514"/>
    </source>
</evidence>
<reference evidence="26" key="1">
    <citation type="submission" date="2022-11" db="UniProtKB">
        <authorList>
            <consortium name="WormBaseParasite"/>
        </authorList>
    </citation>
    <scope>IDENTIFICATION</scope>
</reference>
<evidence type="ECO:0000256" key="9">
    <source>
        <dbReference type="ARBA" id="ARBA00023098"/>
    </source>
</evidence>
<feature type="domain" description="Thioesterase" evidence="24">
    <location>
        <begin position="64"/>
        <end position="137"/>
    </location>
</feature>
<accession>A0A915I8D3</accession>
<comment type="catalytic activity">
    <reaction evidence="16">
        <text>hexanoyl-CoA + H2O = hexanoate + CoA + H(+)</text>
        <dbReference type="Rhea" id="RHEA:40115"/>
        <dbReference type="ChEBI" id="CHEBI:15377"/>
        <dbReference type="ChEBI" id="CHEBI:15378"/>
        <dbReference type="ChEBI" id="CHEBI:17120"/>
        <dbReference type="ChEBI" id="CHEBI:57287"/>
        <dbReference type="ChEBI" id="CHEBI:62620"/>
    </reaction>
    <physiologicalReaction direction="left-to-right" evidence="16">
        <dbReference type="Rhea" id="RHEA:40116"/>
    </physiologicalReaction>
</comment>
<evidence type="ECO:0000313" key="26">
    <source>
        <dbReference type="WBParaSite" id="nRc.2.0.1.t10127-RA"/>
    </source>
</evidence>
<keyword evidence="6" id="KW-0963">Cytoplasm</keyword>
<keyword evidence="8" id="KW-0007">Acetylation</keyword>
<dbReference type="InterPro" id="IPR029069">
    <property type="entry name" value="HotDog_dom_sf"/>
</dbReference>
<dbReference type="GO" id="GO:0005829">
    <property type="term" value="C:cytosol"/>
    <property type="evidence" value="ECO:0007669"/>
    <property type="project" value="UniProtKB-SubCell"/>
</dbReference>
<evidence type="ECO:0000256" key="22">
    <source>
        <dbReference type="ARBA" id="ARBA00081533"/>
    </source>
</evidence>
<sequence>MYAGAPTCAGTEKAVQILKRLFETAVKQNNFQRVVRECKITGGGVGHCVCELTVEEQHANPMRTLHGGLTASLIDIASTAALMTTERAQAGVSVDLNVTYMRPAKVGDTVIFDAKVLKVGKSLAFTEVDITNKKDGELVAVGRHTKALMP</sequence>
<name>A0A915I8D3_ROMCU</name>
<comment type="subunit">
    <text evidence="19">Homotetramer. Interacts with PCTP.</text>
</comment>
<comment type="similarity">
    <text evidence="5">Belongs to the thioesterase PaaI family.</text>
</comment>
<dbReference type="FunFam" id="3.10.129.10:FF:000021">
    <property type="entry name" value="Acyl-coenzyme A thioesterase 13"/>
    <property type="match status" value="1"/>
</dbReference>
<dbReference type="InterPro" id="IPR003736">
    <property type="entry name" value="PAAI_dom"/>
</dbReference>
<protein>
    <recommendedName>
        <fullName evidence="20">Acyl-coenzyme A thioesterase 13</fullName>
    </recommendedName>
    <alternativeName>
        <fullName evidence="22">Hotdog-fold thioesterase superfamily member 2</fullName>
    </alternativeName>
    <alternativeName>
        <fullName evidence="21">Palmitoyl-CoA hydrolase</fullName>
    </alternativeName>
    <alternativeName>
        <fullName evidence="23">Thioesterase superfamily member 2</fullName>
    </alternativeName>
</protein>
<keyword evidence="11" id="KW-0206">Cytoskeleton</keyword>
<dbReference type="GO" id="GO:0005819">
    <property type="term" value="C:spindle"/>
    <property type="evidence" value="ECO:0007669"/>
    <property type="project" value="UniProtKB-SubCell"/>
</dbReference>
<keyword evidence="25" id="KW-1185">Reference proteome</keyword>
<keyword evidence="7" id="KW-0378">Hydrolase</keyword>
<keyword evidence="12" id="KW-0539">Nucleus</keyword>
<organism evidence="25 26">
    <name type="scientific">Romanomermis culicivorax</name>
    <name type="common">Nematode worm</name>
    <dbReference type="NCBI Taxonomy" id="13658"/>
    <lineage>
        <taxon>Eukaryota</taxon>
        <taxon>Metazoa</taxon>
        <taxon>Ecdysozoa</taxon>
        <taxon>Nematoda</taxon>
        <taxon>Enoplea</taxon>
        <taxon>Dorylaimia</taxon>
        <taxon>Mermithida</taxon>
        <taxon>Mermithoidea</taxon>
        <taxon>Mermithidae</taxon>
        <taxon>Romanomermis</taxon>
    </lineage>
</organism>
<dbReference type="GO" id="GO:0006629">
    <property type="term" value="P:lipid metabolic process"/>
    <property type="evidence" value="ECO:0007669"/>
    <property type="project" value="UniProtKB-KW"/>
</dbReference>
<dbReference type="PANTHER" id="PTHR21660:SF1">
    <property type="entry name" value="ACYL-COENZYME A THIOESTERASE 13"/>
    <property type="match status" value="1"/>
</dbReference>
<dbReference type="InterPro" id="IPR006683">
    <property type="entry name" value="Thioestr_dom"/>
</dbReference>
<dbReference type="PANTHER" id="PTHR21660">
    <property type="entry name" value="THIOESTERASE SUPERFAMILY MEMBER-RELATED"/>
    <property type="match status" value="1"/>
</dbReference>
<dbReference type="Gene3D" id="3.10.129.10">
    <property type="entry name" value="Hotdog Thioesterase"/>
    <property type="match status" value="1"/>
</dbReference>
<evidence type="ECO:0000256" key="17">
    <source>
        <dbReference type="ARBA" id="ARBA00052976"/>
    </source>
</evidence>
<comment type="catalytic activity">
    <reaction evidence="15">
        <text>dodecanoyl-CoA + H2O = dodecanoate + CoA + H(+)</text>
        <dbReference type="Rhea" id="RHEA:30135"/>
        <dbReference type="ChEBI" id="CHEBI:15377"/>
        <dbReference type="ChEBI" id="CHEBI:15378"/>
        <dbReference type="ChEBI" id="CHEBI:18262"/>
        <dbReference type="ChEBI" id="CHEBI:57287"/>
        <dbReference type="ChEBI" id="CHEBI:57375"/>
    </reaction>
    <physiologicalReaction direction="left-to-right" evidence="15">
        <dbReference type="Rhea" id="RHEA:30136"/>
    </physiologicalReaction>
</comment>
<evidence type="ECO:0000256" key="5">
    <source>
        <dbReference type="ARBA" id="ARBA00008324"/>
    </source>
</evidence>
<evidence type="ECO:0000256" key="13">
    <source>
        <dbReference type="ARBA" id="ARBA00047588"/>
    </source>
</evidence>
<keyword evidence="9" id="KW-0443">Lipid metabolism</keyword>
<evidence type="ECO:0000256" key="18">
    <source>
        <dbReference type="ARBA" id="ARBA00058205"/>
    </source>
</evidence>
<evidence type="ECO:0000256" key="21">
    <source>
        <dbReference type="ARBA" id="ARBA00075657"/>
    </source>
</evidence>
<evidence type="ECO:0000256" key="23">
    <source>
        <dbReference type="ARBA" id="ARBA00083956"/>
    </source>
</evidence>
<evidence type="ECO:0000256" key="8">
    <source>
        <dbReference type="ARBA" id="ARBA00022990"/>
    </source>
</evidence>
<dbReference type="Pfam" id="PF03061">
    <property type="entry name" value="4HBT"/>
    <property type="match status" value="1"/>
</dbReference>
<evidence type="ECO:0000256" key="6">
    <source>
        <dbReference type="ARBA" id="ARBA00022490"/>
    </source>
</evidence>
<evidence type="ECO:0000256" key="19">
    <source>
        <dbReference type="ARBA" id="ARBA00064709"/>
    </source>
</evidence>
<evidence type="ECO:0000256" key="11">
    <source>
        <dbReference type="ARBA" id="ARBA00023212"/>
    </source>
</evidence>
<dbReference type="Proteomes" id="UP000887565">
    <property type="component" value="Unplaced"/>
</dbReference>
<comment type="catalytic activity">
    <reaction evidence="13">
        <text>octanoyl-CoA + H2O = octanoate + CoA + H(+)</text>
        <dbReference type="Rhea" id="RHEA:30143"/>
        <dbReference type="ChEBI" id="CHEBI:15377"/>
        <dbReference type="ChEBI" id="CHEBI:15378"/>
        <dbReference type="ChEBI" id="CHEBI:25646"/>
        <dbReference type="ChEBI" id="CHEBI:57287"/>
        <dbReference type="ChEBI" id="CHEBI:57386"/>
    </reaction>
    <physiologicalReaction direction="left-to-right" evidence="13">
        <dbReference type="Rhea" id="RHEA:30144"/>
    </physiologicalReaction>
</comment>
<evidence type="ECO:0000256" key="12">
    <source>
        <dbReference type="ARBA" id="ARBA00023242"/>
    </source>
</evidence>
<dbReference type="AlphaFoldDB" id="A0A915I8D3"/>
<evidence type="ECO:0000313" key="25">
    <source>
        <dbReference type="Proteomes" id="UP000887565"/>
    </source>
</evidence>
<evidence type="ECO:0000256" key="7">
    <source>
        <dbReference type="ARBA" id="ARBA00022801"/>
    </source>
</evidence>
<comment type="catalytic activity">
    <reaction evidence="17">
        <text>a fatty acyl-CoA + H2O = a fatty acid + CoA + H(+)</text>
        <dbReference type="Rhea" id="RHEA:16781"/>
        <dbReference type="ChEBI" id="CHEBI:15377"/>
        <dbReference type="ChEBI" id="CHEBI:15378"/>
        <dbReference type="ChEBI" id="CHEBI:28868"/>
        <dbReference type="ChEBI" id="CHEBI:57287"/>
        <dbReference type="ChEBI" id="CHEBI:77636"/>
    </reaction>
    <physiologicalReaction direction="left-to-right" evidence="17">
        <dbReference type="Rhea" id="RHEA:16782"/>
    </physiologicalReaction>
</comment>
<dbReference type="NCBIfam" id="TIGR00369">
    <property type="entry name" value="unchar_dom_1"/>
    <property type="match status" value="1"/>
</dbReference>
<dbReference type="OMA" id="RDKVMVS"/>
<evidence type="ECO:0000256" key="16">
    <source>
        <dbReference type="ARBA" id="ARBA00050199"/>
    </source>
</evidence>
<comment type="catalytic activity">
    <reaction evidence="14">
        <text>decanoyl-CoA + H2O = decanoate + CoA + H(+)</text>
        <dbReference type="Rhea" id="RHEA:40059"/>
        <dbReference type="ChEBI" id="CHEBI:15377"/>
        <dbReference type="ChEBI" id="CHEBI:15378"/>
        <dbReference type="ChEBI" id="CHEBI:27689"/>
        <dbReference type="ChEBI" id="CHEBI:57287"/>
        <dbReference type="ChEBI" id="CHEBI:61430"/>
    </reaction>
    <physiologicalReaction direction="left-to-right" evidence="14">
        <dbReference type="Rhea" id="RHEA:40060"/>
    </physiologicalReaction>
</comment>
<comment type="function">
    <text evidence="18">Catalyzes the hydrolysis of acyl-CoAs into free fatty acids and coenzyme A (CoASH), regulating their respective intracellular levels. Has acyl-CoA thioesterase activity towards medium (C12) and long-chain (C18) fatty acyl-CoA substrates. Can also hydrolyze 3-hydroxyphenylacetyl-CoA and 3,4-dihydroxyphenylacetyl-CoA (in vitro). May play a role in controlling adaptive thermogenesis.</text>
</comment>
<comment type="subcellular location">
    <subcellularLocation>
        <location evidence="3">Cytoplasm</location>
        <location evidence="3">Cytoskeleton</location>
        <location evidence="3">Spindle</location>
    </subcellularLocation>
    <subcellularLocation>
        <location evidence="4">Cytoplasm</location>
        <location evidence="4">Cytosol</location>
    </subcellularLocation>
    <subcellularLocation>
        <location evidence="2">Mitochondrion</location>
    </subcellularLocation>
    <subcellularLocation>
        <location evidence="1">Nucleus</location>
    </subcellularLocation>
</comment>
<evidence type="ECO:0000256" key="20">
    <source>
        <dbReference type="ARBA" id="ARBA00067273"/>
    </source>
</evidence>
<keyword evidence="10" id="KW-0496">Mitochondrion</keyword>
<dbReference type="InterPro" id="IPR039298">
    <property type="entry name" value="ACOT13"/>
</dbReference>
<dbReference type="GO" id="GO:0005739">
    <property type="term" value="C:mitochondrion"/>
    <property type="evidence" value="ECO:0007669"/>
    <property type="project" value="UniProtKB-SubCell"/>
</dbReference>
<evidence type="ECO:0000256" key="14">
    <source>
        <dbReference type="ARBA" id="ARBA00047969"/>
    </source>
</evidence>